<dbReference type="EMBL" id="VDLU01000003">
    <property type="protein sequence ID" value="TNJ27454.1"/>
    <property type="molecule type" value="Genomic_DNA"/>
</dbReference>
<comment type="caution">
    <text evidence="1">The sequence shown here is derived from an EMBL/GenBank/DDBJ whole genome shotgun (WGS) entry which is preliminary data.</text>
</comment>
<dbReference type="Gene3D" id="2.40.70.10">
    <property type="entry name" value="Acid Proteases"/>
    <property type="match status" value="1"/>
</dbReference>
<dbReference type="AlphaFoldDB" id="A0A4Z1SNS2"/>
<sequence>MCTFNPVVDVLLLSELPMLAQIDTGARYSSLDVIDLKVMRKKDGMFANLTLRSRVEGDESHRVFRGLHARPYKQKEVLVELPVQLSSLEGIVFDLTLKVIPRARESFKYRMTLGMDAFQDIWEHFGLLPILEMTDSNGRIIPFGYPDLPLS</sequence>
<dbReference type="InterPro" id="IPR021109">
    <property type="entry name" value="Peptidase_aspartic_dom_sf"/>
</dbReference>
<evidence type="ECO:0008006" key="3">
    <source>
        <dbReference type="Google" id="ProtNLM"/>
    </source>
</evidence>
<gene>
    <name evidence="1" type="ORF">GMRT_12476</name>
</gene>
<dbReference type="SUPFAM" id="SSF50630">
    <property type="entry name" value="Acid proteases"/>
    <property type="match status" value="1"/>
</dbReference>
<evidence type="ECO:0000313" key="2">
    <source>
        <dbReference type="Proteomes" id="UP000315496"/>
    </source>
</evidence>
<name>A0A4Z1SNS2_GIAMU</name>
<dbReference type="Proteomes" id="UP000315496">
    <property type="component" value="Chromosome 3"/>
</dbReference>
<dbReference type="VEuPathDB" id="GiardiaDB:GMRT_12476"/>
<organism evidence="1 2">
    <name type="scientific">Giardia muris</name>
    <dbReference type="NCBI Taxonomy" id="5742"/>
    <lineage>
        <taxon>Eukaryota</taxon>
        <taxon>Metamonada</taxon>
        <taxon>Diplomonadida</taxon>
        <taxon>Hexamitidae</taxon>
        <taxon>Giardiinae</taxon>
        <taxon>Giardia</taxon>
    </lineage>
</organism>
<reference evidence="1 2" key="1">
    <citation type="submission" date="2019-05" db="EMBL/GenBank/DDBJ databases">
        <title>The compact genome of Giardia muris reveals important steps in the evolution of intestinal protozoan parasites.</title>
        <authorList>
            <person name="Xu F."/>
            <person name="Jimenez-Gonzalez A."/>
            <person name="Einarsson E."/>
            <person name="Astvaldsson A."/>
            <person name="Peirasmaki D."/>
            <person name="Eckmann L."/>
            <person name="Andersson J.O."/>
            <person name="Svard S.G."/>
            <person name="Jerlstrom-Hultqvist J."/>
        </authorList>
    </citation>
    <scope>NUCLEOTIDE SEQUENCE [LARGE SCALE GENOMIC DNA]</scope>
    <source>
        <strain evidence="1 2">Roberts-Thomson</strain>
    </source>
</reference>
<proteinExistence type="predicted"/>
<protein>
    <recommendedName>
        <fullName evidence="3">Retroviral aspartyl protease</fullName>
    </recommendedName>
</protein>
<keyword evidence="2" id="KW-1185">Reference proteome</keyword>
<evidence type="ECO:0000313" key="1">
    <source>
        <dbReference type="EMBL" id="TNJ27454.1"/>
    </source>
</evidence>
<accession>A0A4Z1SNS2</accession>